<comment type="caution">
    <text evidence="3">The sequence shown here is derived from an EMBL/GenBank/DDBJ whole genome shotgun (WGS) entry which is preliminary data.</text>
</comment>
<dbReference type="AlphaFoldDB" id="A0ABD3K525"/>
<dbReference type="PANTHER" id="PTHR31132:SF13">
    <property type="entry name" value="N-LYSINE METHYLTRANSFERASE"/>
    <property type="match status" value="1"/>
</dbReference>
<organism evidence="3 4">
    <name type="scientific">Eucalyptus globulus</name>
    <name type="common">Tasmanian blue gum</name>
    <dbReference type="NCBI Taxonomy" id="34317"/>
    <lineage>
        <taxon>Eukaryota</taxon>
        <taxon>Viridiplantae</taxon>
        <taxon>Streptophyta</taxon>
        <taxon>Embryophyta</taxon>
        <taxon>Tracheophyta</taxon>
        <taxon>Spermatophyta</taxon>
        <taxon>Magnoliopsida</taxon>
        <taxon>eudicotyledons</taxon>
        <taxon>Gunneridae</taxon>
        <taxon>Pentapetalae</taxon>
        <taxon>rosids</taxon>
        <taxon>malvids</taxon>
        <taxon>Myrtales</taxon>
        <taxon>Myrtaceae</taxon>
        <taxon>Myrtoideae</taxon>
        <taxon>Eucalypteae</taxon>
        <taxon>Eucalyptus</taxon>
    </lineage>
</organism>
<name>A0ABD3K525_EUCGL</name>
<evidence type="ECO:0000256" key="1">
    <source>
        <dbReference type="SAM" id="MobiDB-lite"/>
    </source>
</evidence>
<accession>A0ABD3K525</accession>
<dbReference type="Proteomes" id="UP001634007">
    <property type="component" value="Unassembled WGS sequence"/>
</dbReference>
<feature type="domain" description="DUF4057" evidence="2">
    <location>
        <begin position="55"/>
        <end position="202"/>
    </location>
</feature>
<dbReference type="EMBL" id="JBJKBG010000006">
    <property type="protein sequence ID" value="KAL3735166.1"/>
    <property type="molecule type" value="Genomic_DNA"/>
</dbReference>
<feature type="region of interest" description="Disordered" evidence="1">
    <location>
        <begin position="1"/>
        <end position="39"/>
    </location>
</feature>
<sequence>MAISELPSAPSPLPAKKSAANSKEEQGKPRRLRLDGKSKFVRCQDSRSKHFFGDYHVEKPCSGYEMKEITGSGIFAANGEDDSLQPGSANPASNNKTGIWMYQQALAGISHISFAEEEGISPKKPTTLLEVAKQRELSGTLASESDMKLKKQISDAKCKELSGHDIFAPPEILLRPLAARALDPNQDMGEPAPRHVRTSVKKFSNLSGNNVFKGDAPPMSLEKSLNSANLREINRNNIFADGKVES</sequence>
<feature type="compositionally biased region" description="Basic and acidic residues" evidence="1">
    <location>
        <begin position="22"/>
        <end position="39"/>
    </location>
</feature>
<evidence type="ECO:0000259" key="2">
    <source>
        <dbReference type="Pfam" id="PF13266"/>
    </source>
</evidence>
<evidence type="ECO:0000313" key="3">
    <source>
        <dbReference type="EMBL" id="KAL3735166.1"/>
    </source>
</evidence>
<evidence type="ECO:0000313" key="4">
    <source>
        <dbReference type="Proteomes" id="UP001634007"/>
    </source>
</evidence>
<proteinExistence type="predicted"/>
<reference evidence="3 4" key="1">
    <citation type="submission" date="2024-11" db="EMBL/GenBank/DDBJ databases">
        <title>Chromosome-level genome assembly of Eucalyptus globulus Labill. provides insights into its genome evolution.</title>
        <authorList>
            <person name="Li X."/>
        </authorList>
    </citation>
    <scope>NUCLEOTIDE SEQUENCE [LARGE SCALE GENOMIC DNA]</scope>
    <source>
        <strain evidence="3">CL2024</strain>
        <tissue evidence="3">Fresh tender leaves</tissue>
    </source>
</reference>
<gene>
    <name evidence="3" type="ORF">ACJRO7_024326</name>
</gene>
<dbReference type="InterPro" id="IPR025131">
    <property type="entry name" value="DUF4057"/>
</dbReference>
<dbReference type="PANTHER" id="PTHR31132">
    <property type="entry name" value="N-LYSINE METHYLTRANSFERASE"/>
    <property type="match status" value="1"/>
</dbReference>
<protein>
    <recommendedName>
        <fullName evidence="2">DUF4057 domain-containing protein</fullName>
    </recommendedName>
</protein>
<dbReference type="Pfam" id="PF13266">
    <property type="entry name" value="DUF4057"/>
    <property type="match status" value="1"/>
</dbReference>
<keyword evidence="4" id="KW-1185">Reference proteome</keyword>